<comment type="caution">
    <text evidence="11">The sequence shown here is derived from an EMBL/GenBank/DDBJ whole genome shotgun (WGS) entry which is preliminary data.</text>
</comment>
<dbReference type="GO" id="GO:0050427">
    <property type="term" value="P:3'-phosphoadenosine 5'-phosphosulfate metabolic process"/>
    <property type="evidence" value="ECO:0007669"/>
    <property type="project" value="TreeGrafter"/>
</dbReference>
<feature type="binding site" evidence="10">
    <location>
        <position position="101"/>
    </location>
    <ligand>
        <name>Mg(2+)</name>
        <dbReference type="ChEBI" id="CHEBI:18420"/>
        <label>1</label>
        <note>catalytic</note>
    </ligand>
</feature>
<evidence type="ECO:0000256" key="1">
    <source>
        <dbReference type="ARBA" id="ARBA00001625"/>
    </source>
</evidence>
<protein>
    <recommendedName>
        <fullName evidence="9">3'(2'),5'-bisphosphate nucleotidase CysQ</fullName>
        <ecNumber evidence="9">3.1.3.7</ecNumber>
    </recommendedName>
    <alternativeName>
        <fullName evidence="9">3'(2'),5-bisphosphonucleoside 3'(2')-phosphohydrolase</fullName>
    </alternativeName>
    <alternativeName>
        <fullName evidence="9">3'-phosphoadenosine 5'-phosphate phosphatase</fullName>
        <shortName evidence="9">PAP phosphatase</shortName>
    </alternativeName>
</protein>
<evidence type="ECO:0000256" key="10">
    <source>
        <dbReference type="PIRSR" id="PIRSR600760-2"/>
    </source>
</evidence>
<dbReference type="Pfam" id="PF00459">
    <property type="entry name" value="Inositol_P"/>
    <property type="match status" value="1"/>
</dbReference>
<dbReference type="GO" id="GO:0005886">
    <property type="term" value="C:plasma membrane"/>
    <property type="evidence" value="ECO:0007669"/>
    <property type="project" value="UniProtKB-SubCell"/>
</dbReference>
<feature type="binding site" evidence="10">
    <location>
        <position position="81"/>
    </location>
    <ligand>
        <name>Mg(2+)</name>
        <dbReference type="ChEBI" id="CHEBI:18420"/>
        <label>1</label>
        <note>catalytic</note>
    </ligand>
</feature>
<feature type="binding site" evidence="9">
    <location>
        <position position="103"/>
    </location>
    <ligand>
        <name>Mg(2+)</name>
        <dbReference type="ChEBI" id="CHEBI:18420"/>
        <label>1</label>
    </ligand>
</feature>
<feature type="binding site" evidence="10">
    <location>
        <position position="258"/>
    </location>
    <ligand>
        <name>Mg(2+)</name>
        <dbReference type="ChEBI" id="CHEBI:18420"/>
        <label>1</label>
        <note>catalytic</note>
    </ligand>
</feature>
<keyword evidence="5 9" id="KW-0479">Metal-binding</keyword>
<comment type="function">
    <text evidence="9">Converts adenosine-3',5'-bisphosphate (PAP) to AMP.</text>
</comment>
<feature type="binding site" evidence="9">
    <location>
        <position position="81"/>
    </location>
    <ligand>
        <name>Mg(2+)</name>
        <dbReference type="ChEBI" id="CHEBI:18420"/>
        <label>1</label>
    </ligand>
</feature>
<dbReference type="EMBL" id="AYTS01000085">
    <property type="protein sequence ID" value="OOP56321.1"/>
    <property type="molecule type" value="Genomic_DNA"/>
</dbReference>
<evidence type="ECO:0000256" key="6">
    <source>
        <dbReference type="ARBA" id="ARBA00022801"/>
    </source>
</evidence>
<dbReference type="CDD" id="cd01638">
    <property type="entry name" value="CysQ"/>
    <property type="match status" value="1"/>
</dbReference>
<comment type="similarity">
    <text evidence="2 9">Belongs to the inositol monophosphatase superfamily. CysQ family.</text>
</comment>
<gene>
    <name evidence="9" type="primary">cysQ</name>
    <name evidence="11" type="ORF">AYP45_09685</name>
</gene>
<dbReference type="InterPro" id="IPR020583">
    <property type="entry name" value="Inositol_monoP_metal-BS"/>
</dbReference>
<feature type="binding site" evidence="10">
    <location>
        <position position="103"/>
    </location>
    <ligand>
        <name>Mg(2+)</name>
        <dbReference type="ChEBI" id="CHEBI:18420"/>
        <label>1</label>
        <note>catalytic</note>
    </ligand>
</feature>
<keyword evidence="8 9" id="KW-0472">Membrane</keyword>
<keyword evidence="7 9" id="KW-0460">Magnesium</keyword>
<feature type="binding site" evidence="9">
    <location>
        <position position="101"/>
    </location>
    <ligand>
        <name>Mg(2+)</name>
        <dbReference type="ChEBI" id="CHEBI:18420"/>
        <label>2</label>
    </ligand>
</feature>
<dbReference type="Proteomes" id="UP000189681">
    <property type="component" value="Unassembled WGS sequence"/>
</dbReference>
<dbReference type="GO" id="GO:0000103">
    <property type="term" value="P:sulfate assimilation"/>
    <property type="evidence" value="ECO:0007669"/>
    <property type="project" value="TreeGrafter"/>
</dbReference>
<name>A0A1V4ATF5_9BACT</name>
<dbReference type="STRING" id="1004156.AYP45_09685"/>
<comment type="catalytic activity">
    <reaction evidence="1 9">
        <text>adenosine 3',5'-bisphosphate + H2O = AMP + phosphate</text>
        <dbReference type="Rhea" id="RHEA:10040"/>
        <dbReference type="ChEBI" id="CHEBI:15377"/>
        <dbReference type="ChEBI" id="CHEBI:43474"/>
        <dbReference type="ChEBI" id="CHEBI:58343"/>
        <dbReference type="ChEBI" id="CHEBI:456215"/>
        <dbReference type="EC" id="3.1.3.7"/>
    </reaction>
</comment>
<evidence type="ECO:0000313" key="11">
    <source>
        <dbReference type="EMBL" id="OOP56321.1"/>
    </source>
</evidence>
<comment type="subcellular location">
    <subcellularLocation>
        <location evidence="9">Cell membrane</location>
        <topology evidence="9">Peripheral membrane protein</topology>
        <orientation evidence="9">Cytoplasmic side</orientation>
    </subcellularLocation>
</comment>
<keyword evidence="4" id="KW-0997">Cell inner membrane</keyword>
<feature type="binding site" evidence="9">
    <location>
        <position position="258"/>
    </location>
    <ligand>
        <name>substrate</name>
    </ligand>
</feature>
<evidence type="ECO:0000256" key="4">
    <source>
        <dbReference type="ARBA" id="ARBA00022519"/>
    </source>
</evidence>
<accession>A0A1V4ATF5</accession>
<feature type="binding site" evidence="9">
    <location>
        <position position="104"/>
    </location>
    <ligand>
        <name>Mg(2+)</name>
        <dbReference type="ChEBI" id="CHEBI:18420"/>
        <label>2</label>
    </ligand>
</feature>
<dbReference type="SUPFAM" id="SSF56655">
    <property type="entry name" value="Carbohydrate phosphatase"/>
    <property type="match status" value="1"/>
</dbReference>
<dbReference type="Gene3D" id="3.40.190.80">
    <property type="match status" value="1"/>
</dbReference>
<evidence type="ECO:0000256" key="8">
    <source>
        <dbReference type="ARBA" id="ARBA00023136"/>
    </source>
</evidence>
<dbReference type="PRINTS" id="PR00377">
    <property type="entry name" value="IMPHPHTASES"/>
</dbReference>
<dbReference type="GO" id="GO:0046854">
    <property type="term" value="P:phosphatidylinositol phosphate biosynthetic process"/>
    <property type="evidence" value="ECO:0007669"/>
    <property type="project" value="InterPro"/>
</dbReference>
<dbReference type="InterPro" id="IPR050725">
    <property type="entry name" value="CysQ/Inositol_MonoPase"/>
</dbReference>
<reference evidence="11 12" key="1">
    <citation type="journal article" date="2017" name="Water Res.">
        <title>Discovery and metagenomic analysis of an anammox bacterial enrichment related to Candidatus "Brocadia caroliniensis" in a full-scale glycerol-fed nitritation-denitritation separate centrate treatment process.</title>
        <authorList>
            <person name="Park H."/>
            <person name="Brotto A.C."/>
            <person name="van Loosdrecht M.C."/>
            <person name="Chandran K."/>
        </authorList>
    </citation>
    <scope>NUCLEOTIDE SEQUENCE [LARGE SCALE GENOMIC DNA]</scope>
    <source>
        <strain evidence="11">26THWARD</strain>
    </source>
</reference>
<feature type="binding site" evidence="9">
    <location>
        <begin position="103"/>
        <end position="106"/>
    </location>
    <ligand>
        <name>substrate</name>
    </ligand>
</feature>
<dbReference type="EC" id="3.1.3.7" evidence="9"/>
<dbReference type="PROSITE" id="PS00629">
    <property type="entry name" value="IMP_1"/>
    <property type="match status" value="1"/>
</dbReference>
<evidence type="ECO:0000256" key="2">
    <source>
        <dbReference type="ARBA" id="ARBA00005289"/>
    </source>
</evidence>
<feature type="binding site" evidence="9">
    <location>
        <position position="101"/>
    </location>
    <ligand>
        <name>Mg(2+)</name>
        <dbReference type="ChEBI" id="CHEBI:18420"/>
        <label>1</label>
    </ligand>
</feature>
<keyword evidence="6 9" id="KW-0378">Hydrolase</keyword>
<keyword evidence="3 9" id="KW-1003">Cell membrane</keyword>
<dbReference type="FunFam" id="3.40.190.80:FF:000005">
    <property type="entry name" value="3'(2'),5'-bisphosphate nucleotidase CysQ"/>
    <property type="match status" value="1"/>
</dbReference>
<evidence type="ECO:0000256" key="9">
    <source>
        <dbReference type="HAMAP-Rule" id="MF_02095"/>
    </source>
</evidence>
<proteinExistence type="inferred from homology"/>
<organism evidence="11 12">
    <name type="scientific">Candidatus Brocadia carolinensis</name>
    <dbReference type="NCBI Taxonomy" id="1004156"/>
    <lineage>
        <taxon>Bacteria</taxon>
        <taxon>Pseudomonadati</taxon>
        <taxon>Planctomycetota</taxon>
        <taxon>Candidatus Brocadiia</taxon>
        <taxon>Candidatus Brocadiales</taxon>
        <taxon>Candidatus Brocadiaceae</taxon>
        <taxon>Candidatus Brocadia</taxon>
    </lineage>
</organism>
<sequence>MNHNQSMHHLLTAILATKRAGKAILEVYNSDFAVEHKDDNSPLTLADKRSHEIILNELQQPRATNDKENTLNNPLLPVLSEEGKDISYDERKRWEYFWLVDPLDGTKEFIKKNGEFTVNIALIHKDQPVLGCIYIPVQDSFYFAVVNLGAYLLVNSKIVTGDLTIQKLLDASQKLPSNVSTRKSGLHNNQNITNKQHLLTVVGSRSHATKELTEFVDKIKEKCGEVEFISAGSSLKFCLVAEGKADLYPRFGPTMEWDTAAGQAIVEQSGGRVVDISAKGPLKYNKNNLMNPFFLVSGQGYPPFLNES</sequence>
<dbReference type="InterPro" id="IPR000760">
    <property type="entry name" value="Inositol_monophosphatase-like"/>
</dbReference>
<dbReference type="GO" id="GO:0000287">
    <property type="term" value="F:magnesium ion binding"/>
    <property type="evidence" value="ECO:0007669"/>
    <property type="project" value="UniProtKB-UniRule"/>
</dbReference>
<evidence type="ECO:0000313" key="12">
    <source>
        <dbReference type="Proteomes" id="UP000189681"/>
    </source>
</evidence>
<dbReference type="PANTHER" id="PTHR43028:SF5">
    <property type="entry name" value="3'(2'),5'-BISPHOSPHATE NUCLEOTIDASE 1"/>
    <property type="match status" value="1"/>
</dbReference>
<evidence type="ECO:0000256" key="7">
    <source>
        <dbReference type="ARBA" id="ARBA00022842"/>
    </source>
</evidence>
<evidence type="ECO:0000256" key="5">
    <source>
        <dbReference type="ARBA" id="ARBA00022723"/>
    </source>
</evidence>
<feature type="binding site" evidence="9">
    <location>
        <position position="81"/>
    </location>
    <ligand>
        <name>substrate</name>
    </ligand>
</feature>
<dbReference type="GO" id="GO:0008441">
    <property type="term" value="F:3'(2'),5'-bisphosphate nucleotidase activity"/>
    <property type="evidence" value="ECO:0007669"/>
    <property type="project" value="UniProtKB-UniRule"/>
</dbReference>
<comment type="cofactor">
    <cofactor evidence="9 10">
        <name>Mg(2+)</name>
        <dbReference type="ChEBI" id="CHEBI:18420"/>
    </cofactor>
</comment>
<dbReference type="AlphaFoldDB" id="A0A1V4ATF5"/>
<evidence type="ECO:0000256" key="3">
    <source>
        <dbReference type="ARBA" id="ARBA00022475"/>
    </source>
</evidence>
<dbReference type="Gene3D" id="3.30.540.10">
    <property type="entry name" value="Fructose-1,6-Bisphosphatase, subunit A, domain 1"/>
    <property type="match status" value="1"/>
</dbReference>
<dbReference type="InterPro" id="IPR006240">
    <property type="entry name" value="CysQ"/>
</dbReference>
<dbReference type="PROSITE" id="PS00630">
    <property type="entry name" value="IMP_2"/>
    <property type="match status" value="1"/>
</dbReference>
<dbReference type="InterPro" id="IPR020550">
    <property type="entry name" value="Inositol_monophosphatase_CS"/>
</dbReference>
<feature type="binding site" evidence="9">
    <location>
        <position position="258"/>
    </location>
    <ligand>
        <name>Mg(2+)</name>
        <dbReference type="ChEBI" id="CHEBI:18420"/>
        <label>2</label>
    </ligand>
</feature>
<dbReference type="PANTHER" id="PTHR43028">
    <property type="entry name" value="3'(2'),5'-BISPHOSPHATE NUCLEOTIDASE 1"/>
    <property type="match status" value="1"/>
</dbReference>
<dbReference type="HAMAP" id="MF_02095">
    <property type="entry name" value="CysQ"/>
    <property type="match status" value="1"/>
</dbReference>
<feature type="binding site" evidence="10">
    <location>
        <position position="104"/>
    </location>
    <ligand>
        <name>Mg(2+)</name>
        <dbReference type="ChEBI" id="CHEBI:18420"/>
        <label>1</label>
        <note>catalytic</note>
    </ligand>
</feature>